<feature type="transmembrane region" description="Helical" evidence="1">
    <location>
        <begin position="54"/>
        <end position="74"/>
    </location>
</feature>
<dbReference type="OrthoDB" id="193343at2"/>
<gene>
    <name evidence="2" type="ORF">MET9862_03834</name>
</gene>
<dbReference type="Proteomes" id="UP000410984">
    <property type="component" value="Unassembled WGS sequence"/>
</dbReference>
<keyword evidence="1" id="KW-1133">Transmembrane helix</keyword>
<evidence type="ECO:0008006" key="4">
    <source>
        <dbReference type="Google" id="ProtNLM"/>
    </source>
</evidence>
<protein>
    <recommendedName>
        <fullName evidence="4">HdeD family acid-resistance protein</fullName>
    </recommendedName>
</protein>
<keyword evidence="1" id="KW-0812">Transmembrane</keyword>
<reference evidence="2 3" key="1">
    <citation type="submission" date="2019-06" db="EMBL/GenBank/DDBJ databases">
        <authorList>
            <person name="Rodrigo-Torres L."/>
            <person name="Arahal R. D."/>
            <person name="Lucena T."/>
        </authorList>
    </citation>
    <scope>NUCLEOTIDE SEQUENCE [LARGE SCALE GENOMIC DNA]</scope>
    <source>
        <strain evidence="2 3">SB0023/3</strain>
    </source>
</reference>
<sequence length="208" mass="22289">MAGESSRSRRLAWTSGDIDVLNHSLARNWWLIALRGVLAIAFALLAFAMPVSTLISLILIFAAYMLVDGIFAVVASLRAARHSKRWGTLFVGGIVNIITGVLAAAWPGITALAFVMLIAAWSILSGSALLVAAVRLKRDHGRWWLALGGLASIAFGILLVVAPLAGAVVLTWWIGIYAFVFGIAMLVLAVKLREHRNDRPPLATAQPA</sequence>
<keyword evidence="1" id="KW-0472">Membrane</keyword>
<dbReference type="Pfam" id="PF03729">
    <property type="entry name" value="DUF308"/>
    <property type="match status" value="2"/>
</dbReference>
<accession>A0A509EID3</accession>
<dbReference type="EMBL" id="CABFPH010000063">
    <property type="protein sequence ID" value="VUD73219.1"/>
    <property type="molecule type" value="Genomic_DNA"/>
</dbReference>
<dbReference type="GO" id="GO:0005886">
    <property type="term" value="C:plasma membrane"/>
    <property type="evidence" value="ECO:0007669"/>
    <property type="project" value="TreeGrafter"/>
</dbReference>
<name>A0A509EID3_9HYPH</name>
<dbReference type="AlphaFoldDB" id="A0A509EID3"/>
<keyword evidence="3" id="KW-1185">Reference proteome</keyword>
<feature type="transmembrane region" description="Helical" evidence="1">
    <location>
        <begin position="170"/>
        <end position="190"/>
    </location>
</feature>
<dbReference type="RefSeq" id="WP_142584481.1">
    <property type="nucleotide sequence ID" value="NZ_CABFPH010000063.1"/>
</dbReference>
<proteinExistence type="predicted"/>
<feature type="transmembrane region" description="Helical" evidence="1">
    <location>
        <begin position="86"/>
        <end position="106"/>
    </location>
</feature>
<evidence type="ECO:0000313" key="2">
    <source>
        <dbReference type="EMBL" id="VUD73219.1"/>
    </source>
</evidence>
<dbReference type="InterPro" id="IPR005325">
    <property type="entry name" value="DUF308_memb"/>
</dbReference>
<dbReference type="InterPro" id="IPR052712">
    <property type="entry name" value="Acid_resist_chaperone_HdeD"/>
</dbReference>
<evidence type="ECO:0000256" key="1">
    <source>
        <dbReference type="SAM" id="Phobius"/>
    </source>
</evidence>
<feature type="transmembrane region" description="Helical" evidence="1">
    <location>
        <begin position="112"/>
        <end position="136"/>
    </location>
</feature>
<organism evidence="2 3">
    <name type="scientific">Methylobacterium symbioticum</name>
    <dbReference type="NCBI Taxonomy" id="2584084"/>
    <lineage>
        <taxon>Bacteria</taxon>
        <taxon>Pseudomonadati</taxon>
        <taxon>Pseudomonadota</taxon>
        <taxon>Alphaproteobacteria</taxon>
        <taxon>Hyphomicrobiales</taxon>
        <taxon>Methylobacteriaceae</taxon>
        <taxon>Methylobacterium</taxon>
    </lineage>
</organism>
<feature type="transmembrane region" description="Helical" evidence="1">
    <location>
        <begin position="29"/>
        <end position="48"/>
    </location>
</feature>
<dbReference type="PANTHER" id="PTHR34989:SF1">
    <property type="entry name" value="PROTEIN HDED"/>
    <property type="match status" value="1"/>
</dbReference>
<dbReference type="PANTHER" id="PTHR34989">
    <property type="entry name" value="PROTEIN HDED"/>
    <property type="match status" value="1"/>
</dbReference>
<evidence type="ECO:0000313" key="3">
    <source>
        <dbReference type="Proteomes" id="UP000410984"/>
    </source>
</evidence>
<feature type="transmembrane region" description="Helical" evidence="1">
    <location>
        <begin position="143"/>
        <end position="164"/>
    </location>
</feature>